<proteinExistence type="predicted"/>
<dbReference type="SUPFAM" id="SSF52540">
    <property type="entry name" value="P-loop containing nucleoside triphosphate hydrolases"/>
    <property type="match status" value="1"/>
</dbReference>
<dbReference type="eggNOG" id="ENOG5033M06">
    <property type="taxonomic scope" value="Bacteria"/>
</dbReference>
<dbReference type="AlphaFoldDB" id="C0QD74"/>
<reference evidence="1 2" key="1">
    <citation type="journal article" date="2009" name="Environ. Microbiol.">
        <title>Genome sequence of Desulfobacterium autotrophicum HRM2, a marine sulfate reducer oxidizing organic carbon completely to carbon dioxide.</title>
        <authorList>
            <person name="Strittmatter A.W."/>
            <person name="Liesegang H."/>
            <person name="Rabus R."/>
            <person name="Decker I."/>
            <person name="Amann J."/>
            <person name="Andres S."/>
            <person name="Henne A."/>
            <person name="Fricke W.F."/>
            <person name="Martinez-Arias R."/>
            <person name="Bartels D."/>
            <person name="Goesmann A."/>
            <person name="Krause L."/>
            <person name="Puehler A."/>
            <person name="Klenk H.P."/>
            <person name="Richter M."/>
            <person name="Schuler M."/>
            <person name="Gloeckner F.O."/>
            <person name="Meyerdierks A."/>
            <person name="Gottschalk G."/>
            <person name="Amann R."/>
        </authorList>
    </citation>
    <scope>NUCLEOTIDE SEQUENCE [LARGE SCALE GENOMIC DNA]</scope>
    <source>
        <strain evidence="2">ATCC 43914 / DSM 3382 / HRM2</strain>
    </source>
</reference>
<dbReference type="RefSeq" id="WP_015906038.1">
    <property type="nucleotide sequence ID" value="NC_012108.1"/>
</dbReference>
<dbReference type="Proteomes" id="UP000000442">
    <property type="component" value="Chromosome"/>
</dbReference>
<accession>C0QD74</accession>
<dbReference type="HOGENOM" id="CLU_1151356_0_0_7"/>
<dbReference type="InterPro" id="IPR027417">
    <property type="entry name" value="P-loop_NTPase"/>
</dbReference>
<evidence type="ECO:0008006" key="3">
    <source>
        <dbReference type="Google" id="ProtNLM"/>
    </source>
</evidence>
<dbReference type="KEGG" id="dat:HRM2_42500"/>
<dbReference type="EMBL" id="CP001087">
    <property type="protein sequence ID" value="ACN17306.1"/>
    <property type="molecule type" value="Genomic_DNA"/>
</dbReference>
<keyword evidence="2" id="KW-1185">Reference proteome</keyword>
<organism evidence="1 2">
    <name type="scientific">Desulforapulum autotrophicum (strain ATCC 43914 / DSM 3382 / VKM B-1955 / HRM2)</name>
    <name type="common">Desulfobacterium autotrophicum</name>
    <dbReference type="NCBI Taxonomy" id="177437"/>
    <lineage>
        <taxon>Bacteria</taxon>
        <taxon>Pseudomonadati</taxon>
        <taxon>Thermodesulfobacteriota</taxon>
        <taxon>Desulfobacteria</taxon>
        <taxon>Desulfobacterales</taxon>
        <taxon>Desulfobacteraceae</taxon>
        <taxon>Desulforapulum</taxon>
    </lineage>
</organism>
<protein>
    <recommendedName>
        <fullName evidence="3">Sulfotransferase domain-containing protein</fullName>
    </recommendedName>
</protein>
<evidence type="ECO:0000313" key="2">
    <source>
        <dbReference type="Proteomes" id="UP000000442"/>
    </source>
</evidence>
<name>C0QD74_DESAH</name>
<dbReference type="OrthoDB" id="7841269at2"/>
<dbReference type="Gene3D" id="3.40.50.300">
    <property type="entry name" value="P-loop containing nucleotide triphosphate hydrolases"/>
    <property type="match status" value="1"/>
</dbReference>
<evidence type="ECO:0000313" key="1">
    <source>
        <dbReference type="EMBL" id="ACN17306.1"/>
    </source>
</evidence>
<sequence length="273" mass="31982">MAKKGPKKNKIKTIRKSLKNGFYKFFIDRNQQTIALAGCLRSGTNYAKTLLELNFKCTVKNDIFGWKHGLIPIITPYSPIQKKIKFDHGVFVTKNPFSFLVSLFNYFDEFKLNIKGEEKFSDFISSRIIIFDSTQDNSPELRFSNPIELWNVMNWNYLSCQQFIHINYEDLLDNPQKIILDTAHKIDAIQKKGEFKNPSKKVKRLNDGQDLHKLKQYESKNSFNKNEYMTHQYMSSFNQSDIDFVLKNIDDELVNKLGYSQLLSSLTQRKQTT</sequence>
<gene>
    <name evidence="1" type="ordered locus">HRM2_42500</name>
</gene>